<evidence type="ECO:0000256" key="2">
    <source>
        <dbReference type="ARBA" id="ARBA00023242"/>
    </source>
</evidence>
<feature type="compositionally biased region" description="Polar residues" evidence="4">
    <location>
        <begin position="638"/>
        <end position="657"/>
    </location>
</feature>
<dbReference type="GO" id="GO:0005737">
    <property type="term" value="C:cytoplasm"/>
    <property type="evidence" value="ECO:0007669"/>
    <property type="project" value="UniProtKB-SubCell"/>
</dbReference>
<dbReference type="InterPro" id="IPR008847">
    <property type="entry name" value="Suf"/>
</dbReference>
<protein>
    <recommendedName>
        <fullName evidence="3">mRNA 3'-end-processing protein RNA14</fullName>
    </recommendedName>
</protein>
<dbReference type="PANTHER" id="PTHR19980">
    <property type="entry name" value="RNA CLEAVAGE STIMULATION FACTOR"/>
    <property type="match status" value="1"/>
</dbReference>
<name>A0A286UM69_9AGAM</name>
<dbReference type="Proteomes" id="UP000217199">
    <property type="component" value="Unassembled WGS sequence"/>
</dbReference>
<feature type="region of interest" description="Disordered" evidence="4">
    <location>
        <begin position="245"/>
        <end position="264"/>
    </location>
</feature>
<dbReference type="InterPro" id="IPR003107">
    <property type="entry name" value="HAT"/>
</dbReference>
<evidence type="ECO:0000256" key="4">
    <source>
        <dbReference type="SAM" id="MobiDB-lite"/>
    </source>
</evidence>
<feature type="region of interest" description="Disordered" evidence="4">
    <location>
        <begin position="638"/>
        <end position="753"/>
    </location>
</feature>
<feature type="region of interest" description="Disordered" evidence="4">
    <location>
        <begin position="789"/>
        <end position="827"/>
    </location>
</feature>
<feature type="compositionally biased region" description="Pro residues" evidence="4">
    <location>
        <begin position="802"/>
        <end position="814"/>
    </location>
</feature>
<sequence length="827" mass="94633">MSTEMQEQTTEVQVKDDLDEAPQTTLSEWEILRKNAEEKQCDSSAWDKLLEYAENLGDLERIKEAYEAILQKYPNTSSVQISYLNHFLVEQTTFPYAETLFTRFLRISVSVDLWKVYIVYVRRLNAAPVARDVVVKAYEFALQHVGQDKDSSDIWSEYIQFIKSGETTSTWEEQQKMDNLRKVYQRAVQIPLENVETLWKDYEAFENTLNKITAKKFLQDLTPAHMQARSKLRELRKYLDQLFPPAPAPTSGERPPLDLPSKPTYTPSDRSMVGAWKQYLKWEESNPLEIEDKNAFNTRIQGVYRKAVIRMRFFSEIWFMAFSWTNAAGRTEEALQILKSGIEAIPASFVLNFALAEMLELAKNYSEVHATYKRLLQGVCEEIEAVDAKVNALNNNTESTAEASGAGEAGAEHSDGNGASLKREPTEIIAHTSTPVTTETSALMLQLRERKQEYGLVYIMYIRFAMRAEGQESSRSVFQRARKDKYVPWEVFEAAALMEYHVAKQPVVANRILSVAMNRFSNEIDFVVRYLTFLMSVNDETNARALFERTVGTFPPDKARPLWERWARYEYQYGNLEAALKLEKRMAEVYPNDPPIKRFAQRHLYANIDGIANRDLGVSQARHSSGLSRADTLVTVTGATPSSAGNSSSQLLGSNITRAPSPEPRDRDRERERQRHDETKPSLKRPRDNSPPRDRSGDRWTGLPANKKYGSPAWHEQGERADRNRTDRPDRDRARSRSPPRRQPAERDERPIPPQILSKFIGQLPQANLFDGPVFRTDDLMQIFRNAIIPGSNAARPKSPTTQPPRPTRPPPDYGPYRGPNGRGGRF</sequence>
<accession>A0A286UM69</accession>
<feature type="region of interest" description="Disordered" evidence="4">
    <location>
        <begin position="1"/>
        <end position="21"/>
    </location>
</feature>
<organism evidence="6 7">
    <name type="scientific">Pyrrhoderma noxium</name>
    <dbReference type="NCBI Taxonomy" id="2282107"/>
    <lineage>
        <taxon>Eukaryota</taxon>
        <taxon>Fungi</taxon>
        <taxon>Dikarya</taxon>
        <taxon>Basidiomycota</taxon>
        <taxon>Agaricomycotina</taxon>
        <taxon>Agaricomycetes</taxon>
        <taxon>Hymenochaetales</taxon>
        <taxon>Hymenochaetaceae</taxon>
        <taxon>Pyrrhoderma</taxon>
    </lineage>
</organism>
<evidence type="ECO:0000313" key="6">
    <source>
        <dbReference type="EMBL" id="PAV20639.1"/>
    </source>
</evidence>
<evidence type="ECO:0000256" key="1">
    <source>
        <dbReference type="ARBA" id="ARBA00022737"/>
    </source>
</evidence>
<dbReference type="InterPro" id="IPR045243">
    <property type="entry name" value="Rna14-like"/>
</dbReference>
<dbReference type="EMBL" id="NBII01000003">
    <property type="protein sequence ID" value="PAV20639.1"/>
    <property type="molecule type" value="Genomic_DNA"/>
</dbReference>
<dbReference type="FunCoup" id="A0A286UM69">
    <property type="interactions" value="813"/>
</dbReference>
<dbReference type="STRING" id="2282107.A0A286UM69"/>
<keyword evidence="3" id="KW-0963">Cytoplasm</keyword>
<dbReference type="Pfam" id="PF05843">
    <property type="entry name" value="Suf"/>
    <property type="match status" value="1"/>
</dbReference>
<feature type="compositionally biased region" description="Polar residues" evidence="4">
    <location>
        <begin position="1"/>
        <end position="12"/>
    </location>
</feature>
<comment type="function">
    <text evidence="3">Component of the cleavage factor IA (CFIA) complex, which is involved in the endonucleolytic cleavage during polyadenylation-dependent pre-mRNA 3'-end formation.</text>
</comment>
<feature type="region of interest" description="Disordered" evidence="4">
    <location>
        <begin position="398"/>
        <end position="420"/>
    </location>
</feature>
<dbReference type="InterPro" id="IPR011990">
    <property type="entry name" value="TPR-like_helical_dom_sf"/>
</dbReference>
<comment type="caution">
    <text evidence="6">The sequence shown here is derived from an EMBL/GenBank/DDBJ whole genome shotgun (WGS) entry which is preliminary data.</text>
</comment>
<dbReference type="GO" id="GO:0005634">
    <property type="term" value="C:nucleus"/>
    <property type="evidence" value="ECO:0007669"/>
    <property type="project" value="UniProtKB-SubCell"/>
</dbReference>
<dbReference type="SUPFAM" id="SSF48452">
    <property type="entry name" value="TPR-like"/>
    <property type="match status" value="2"/>
</dbReference>
<keyword evidence="2 3" id="KW-0539">Nucleus</keyword>
<keyword evidence="7" id="KW-1185">Reference proteome</keyword>
<dbReference type="OrthoDB" id="26282at2759"/>
<evidence type="ECO:0000256" key="3">
    <source>
        <dbReference type="RuleBase" id="RU369035"/>
    </source>
</evidence>
<gene>
    <name evidence="6" type="ORF">PNOK_0326600</name>
</gene>
<feature type="compositionally biased region" description="Basic and acidic residues" evidence="4">
    <location>
        <begin position="663"/>
        <end position="698"/>
    </location>
</feature>
<dbReference type="PANTHER" id="PTHR19980:SF0">
    <property type="entry name" value="CLEAVAGE STIMULATION FACTOR SUBUNIT 3"/>
    <property type="match status" value="1"/>
</dbReference>
<dbReference type="InParanoid" id="A0A286UM69"/>
<keyword evidence="1" id="KW-0677">Repeat</keyword>
<dbReference type="SMART" id="SM00386">
    <property type="entry name" value="HAT"/>
    <property type="match status" value="6"/>
</dbReference>
<feature type="domain" description="Suppressor of forked" evidence="5">
    <location>
        <begin position="30"/>
        <end position="616"/>
    </location>
</feature>
<dbReference type="Gene3D" id="1.25.40.1040">
    <property type="match status" value="1"/>
</dbReference>
<feature type="compositionally biased region" description="Basic and acidic residues" evidence="4">
    <location>
        <begin position="716"/>
        <end position="735"/>
    </location>
</feature>
<evidence type="ECO:0000259" key="5">
    <source>
        <dbReference type="Pfam" id="PF05843"/>
    </source>
</evidence>
<keyword evidence="3" id="KW-0507">mRNA processing</keyword>
<dbReference type="AlphaFoldDB" id="A0A286UM69"/>
<dbReference type="GO" id="GO:0180010">
    <property type="term" value="P:co-transcriptional mRNA 3'-end processing, cleavage and polyadenylation pathway"/>
    <property type="evidence" value="ECO:0007669"/>
    <property type="project" value="UniProtKB-UniRule"/>
</dbReference>
<feature type="compositionally biased region" description="Basic and acidic residues" evidence="4">
    <location>
        <begin position="410"/>
        <end position="420"/>
    </location>
</feature>
<dbReference type="GO" id="GO:0003729">
    <property type="term" value="F:mRNA binding"/>
    <property type="evidence" value="ECO:0007669"/>
    <property type="project" value="TreeGrafter"/>
</dbReference>
<comment type="subcellular location">
    <subcellularLocation>
        <location evidence="3">Nucleus</location>
    </subcellularLocation>
    <subcellularLocation>
        <location evidence="3">Cytoplasm</location>
    </subcellularLocation>
    <text evidence="3">Nucleus and/or cytoplasm.</text>
</comment>
<proteinExistence type="predicted"/>
<evidence type="ECO:0000313" key="7">
    <source>
        <dbReference type="Proteomes" id="UP000217199"/>
    </source>
</evidence>
<reference evidence="6 7" key="1">
    <citation type="journal article" date="2017" name="Mol. Ecol.">
        <title>Comparative and population genomic landscape of Phellinus noxius: A hypervariable fungus causing root rot in trees.</title>
        <authorList>
            <person name="Chung C.L."/>
            <person name="Lee T.J."/>
            <person name="Akiba M."/>
            <person name="Lee H.H."/>
            <person name="Kuo T.H."/>
            <person name="Liu D."/>
            <person name="Ke H.M."/>
            <person name="Yokoi T."/>
            <person name="Roa M.B."/>
            <person name="Lu M.J."/>
            <person name="Chang Y.Y."/>
            <person name="Ann P.J."/>
            <person name="Tsai J.N."/>
            <person name="Chen C.Y."/>
            <person name="Tzean S.S."/>
            <person name="Ota Y."/>
            <person name="Hattori T."/>
            <person name="Sahashi N."/>
            <person name="Liou R.F."/>
            <person name="Kikuchi T."/>
            <person name="Tsai I.J."/>
        </authorList>
    </citation>
    <scope>NUCLEOTIDE SEQUENCE [LARGE SCALE GENOMIC DNA]</scope>
    <source>
        <strain evidence="6 7">FFPRI411160</strain>
    </source>
</reference>